<gene>
    <name evidence="2" type="ordered locus">Dester_1326</name>
</gene>
<keyword evidence="3" id="KW-1185">Reference proteome</keyword>
<name>F0S181_DESTD</name>
<accession>F0S181</accession>
<sequence length="47" mass="5552">MGIYDRDYYKEKKENNKSSKIFSIAKWIFLILLAIAFAVYVLAIFSE</sequence>
<keyword evidence="1" id="KW-1133">Transmembrane helix</keyword>
<dbReference type="InParanoid" id="F0S181"/>
<feature type="transmembrane region" description="Helical" evidence="1">
    <location>
        <begin position="21"/>
        <end position="45"/>
    </location>
</feature>
<dbReference type="Proteomes" id="UP000007102">
    <property type="component" value="Chromosome"/>
</dbReference>
<dbReference type="STRING" id="868864.Dester_1326"/>
<keyword evidence="1" id="KW-0812">Transmembrane</keyword>
<dbReference type="KEGG" id="dte:Dester_1326"/>
<keyword evidence="1" id="KW-0472">Membrane</keyword>
<dbReference type="EMBL" id="CP002543">
    <property type="protein sequence ID" value="ADY73959.1"/>
    <property type="molecule type" value="Genomic_DNA"/>
</dbReference>
<proteinExistence type="predicted"/>
<reference evidence="3" key="2">
    <citation type="submission" date="2011-02" db="EMBL/GenBank/DDBJ databases">
        <title>The complete genome of Desulfurobacterium thermolithotrophum DSM 11699.</title>
        <authorList>
            <consortium name="US DOE Joint Genome Institute (JGI-PGF)"/>
            <person name="Lucas S."/>
            <person name="Copeland A."/>
            <person name="Lapidus A."/>
            <person name="Bruce D."/>
            <person name="Goodwin L."/>
            <person name="Pitluck S."/>
            <person name="Kyrpides N."/>
            <person name="Mavromatis K."/>
            <person name="Pagani I."/>
            <person name="Ivanova N."/>
            <person name="Mikhailova N."/>
            <person name="Daligault H."/>
            <person name="Detter J.C."/>
            <person name="Tapia R."/>
            <person name="Han C."/>
            <person name="Land M."/>
            <person name="Hauser L."/>
            <person name="Markowitz V."/>
            <person name="Cheng J.-F."/>
            <person name="Hugenholtz P."/>
            <person name="Woyke T."/>
            <person name="Wu D."/>
            <person name="Spring S."/>
            <person name="Brambilla E."/>
            <person name="Klenk H.-P."/>
            <person name="Eisen J.A."/>
        </authorList>
    </citation>
    <scope>NUCLEOTIDE SEQUENCE [LARGE SCALE GENOMIC DNA]</scope>
    <source>
        <strain evidence="3">DSM 11699 / BSA</strain>
    </source>
</reference>
<dbReference type="RefSeq" id="WP_013638909.1">
    <property type="nucleotide sequence ID" value="NC_015185.1"/>
</dbReference>
<protein>
    <submittedName>
        <fullName evidence="2">Uncharacterized protein</fullName>
    </submittedName>
</protein>
<evidence type="ECO:0000313" key="2">
    <source>
        <dbReference type="EMBL" id="ADY73959.1"/>
    </source>
</evidence>
<dbReference type="HOGENOM" id="CLU_3167317_0_0_0"/>
<reference evidence="2 3" key="1">
    <citation type="journal article" date="2011" name="Stand. Genomic Sci.">
        <title>Complete genome sequence of the thermophilic sulfur-reducer Desulfurobacterium thermolithotrophum type strain (BSA(T)) from a deep-sea hydrothermal vent.</title>
        <authorList>
            <person name="Goker M."/>
            <person name="Daligault H."/>
            <person name="Mwirichia R."/>
            <person name="Lapidus A."/>
            <person name="Lucas S."/>
            <person name="Deshpande S."/>
            <person name="Pagani I."/>
            <person name="Tapia R."/>
            <person name="Cheng J.F."/>
            <person name="Goodwin L."/>
            <person name="Pitluck S."/>
            <person name="Liolios K."/>
            <person name="Ivanova N."/>
            <person name="Mavromatis K."/>
            <person name="Mikhailova N."/>
            <person name="Pati A."/>
            <person name="Chen A."/>
            <person name="Palaniappan K."/>
            <person name="Han C."/>
            <person name="Land M."/>
            <person name="Hauser L."/>
            <person name="Pan C."/>
            <person name="Brambilla E.M."/>
            <person name="Rohde M."/>
            <person name="Spring S."/>
            <person name="Sikorski J."/>
            <person name="Wirth R."/>
            <person name="Detter J.C."/>
            <person name="Woyke T."/>
            <person name="Bristow J."/>
            <person name="Eisen J.A."/>
            <person name="Markowitz V."/>
            <person name="Hugenholtz P."/>
            <person name="Kyrpides N.C."/>
            <person name="Klenk H.P."/>
        </authorList>
    </citation>
    <scope>NUCLEOTIDE SEQUENCE [LARGE SCALE GENOMIC DNA]</scope>
    <source>
        <strain evidence="3">DSM 11699 / BSA</strain>
    </source>
</reference>
<evidence type="ECO:0000313" key="3">
    <source>
        <dbReference type="Proteomes" id="UP000007102"/>
    </source>
</evidence>
<evidence type="ECO:0000256" key="1">
    <source>
        <dbReference type="SAM" id="Phobius"/>
    </source>
</evidence>
<organism evidence="2 3">
    <name type="scientific">Desulfurobacterium thermolithotrophum (strain DSM 11699 / BSA)</name>
    <dbReference type="NCBI Taxonomy" id="868864"/>
    <lineage>
        <taxon>Bacteria</taxon>
        <taxon>Pseudomonadati</taxon>
        <taxon>Aquificota</taxon>
        <taxon>Aquificia</taxon>
        <taxon>Desulfurobacteriales</taxon>
        <taxon>Desulfurobacteriaceae</taxon>
        <taxon>Desulfurobacterium</taxon>
    </lineage>
</organism>
<dbReference type="AlphaFoldDB" id="F0S181"/>